<proteinExistence type="predicted"/>
<keyword evidence="1" id="KW-1133">Transmembrane helix</keyword>
<dbReference type="Proteomes" id="UP001597212">
    <property type="component" value="Unassembled WGS sequence"/>
</dbReference>
<name>A0ABW4CZ34_9LACO</name>
<keyword evidence="3" id="KW-1185">Reference proteome</keyword>
<feature type="transmembrane region" description="Helical" evidence="1">
    <location>
        <begin position="94"/>
        <end position="115"/>
    </location>
</feature>
<feature type="transmembrane region" description="Helical" evidence="1">
    <location>
        <begin position="121"/>
        <end position="139"/>
    </location>
</feature>
<feature type="transmembrane region" description="Helical" evidence="1">
    <location>
        <begin position="28"/>
        <end position="47"/>
    </location>
</feature>
<evidence type="ECO:0000313" key="2">
    <source>
        <dbReference type="EMBL" id="MFD1441107.1"/>
    </source>
</evidence>
<reference evidence="3" key="1">
    <citation type="journal article" date="2019" name="Int. J. Syst. Evol. Microbiol.">
        <title>The Global Catalogue of Microorganisms (GCM) 10K type strain sequencing project: providing services to taxonomists for standard genome sequencing and annotation.</title>
        <authorList>
            <consortium name="The Broad Institute Genomics Platform"/>
            <consortium name="The Broad Institute Genome Sequencing Center for Infectious Disease"/>
            <person name="Wu L."/>
            <person name="Ma J."/>
        </authorList>
    </citation>
    <scope>NUCLEOTIDE SEQUENCE [LARGE SCALE GENOMIC DNA]</scope>
    <source>
        <strain evidence="3">CCM 8912</strain>
    </source>
</reference>
<sequence length="153" mass="16699">MYTYTKQQLFFTAEMCLSMGSLMSGLNILFRLGFTAAALTTFLSGWAPTILVAFAWNLAVAAPVTNLLISVFATTPQQSLDPDRAQQIHQWATILIMCLSMSTWGMVIAGVLPGLPVSALLFTWVRSFALAYIIRGLVVRPTATAVLHRVFPG</sequence>
<dbReference type="Pfam" id="PF11391">
    <property type="entry name" value="DUF2798"/>
    <property type="match status" value="1"/>
</dbReference>
<comment type="caution">
    <text evidence="2">The sequence shown here is derived from an EMBL/GenBank/DDBJ whole genome shotgun (WGS) entry which is preliminary data.</text>
</comment>
<organism evidence="2 3">
    <name type="scientific">Lacticaseibacillus hegangensis</name>
    <dbReference type="NCBI Taxonomy" id="2486010"/>
    <lineage>
        <taxon>Bacteria</taxon>
        <taxon>Bacillati</taxon>
        <taxon>Bacillota</taxon>
        <taxon>Bacilli</taxon>
        <taxon>Lactobacillales</taxon>
        <taxon>Lactobacillaceae</taxon>
        <taxon>Lacticaseibacillus</taxon>
    </lineage>
</organism>
<dbReference type="RefSeq" id="WP_125757647.1">
    <property type="nucleotide sequence ID" value="NZ_JBHTOK010000060.1"/>
</dbReference>
<dbReference type="InterPro" id="IPR021529">
    <property type="entry name" value="DUF2798"/>
</dbReference>
<accession>A0ABW4CZ34</accession>
<keyword evidence="1" id="KW-0812">Transmembrane</keyword>
<feature type="transmembrane region" description="Helical" evidence="1">
    <location>
        <begin position="53"/>
        <end position="73"/>
    </location>
</feature>
<gene>
    <name evidence="2" type="ORF">ACFQ5K_06955</name>
</gene>
<keyword evidence="1" id="KW-0472">Membrane</keyword>
<evidence type="ECO:0000256" key="1">
    <source>
        <dbReference type="SAM" id="Phobius"/>
    </source>
</evidence>
<evidence type="ECO:0000313" key="3">
    <source>
        <dbReference type="Proteomes" id="UP001597212"/>
    </source>
</evidence>
<dbReference type="EMBL" id="JBHTOK010000060">
    <property type="protein sequence ID" value="MFD1441107.1"/>
    <property type="molecule type" value="Genomic_DNA"/>
</dbReference>
<protein>
    <recommendedName>
        <fullName evidence="4">DUF2798 domain-containing protein</fullName>
    </recommendedName>
</protein>
<evidence type="ECO:0008006" key="4">
    <source>
        <dbReference type="Google" id="ProtNLM"/>
    </source>
</evidence>